<evidence type="ECO:0000313" key="6">
    <source>
        <dbReference type="Proteomes" id="UP000031620"/>
    </source>
</evidence>
<gene>
    <name evidence="5" type="ORF">LOOC260_108640</name>
</gene>
<dbReference type="InterPro" id="IPR020904">
    <property type="entry name" value="Sc_DH/Rdtase_CS"/>
</dbReference>
<dbReference type="PROSITE" id="PS00061">
    <property type="entry name" value="ADH_SHORT"/>
    <property type="match status" value="1"/>
</dbReference>
<sequence length="246" mass="26128">MEIKNQVVVITGASTGIGRATALALSKLGAKVVLGARRASKLESLVAEIKQNGGDAVYQITDVTDFSQVKKLIDVAVTQFGRVDVLFNNAGVIPVGSLSDLSVMSTEHLVDVNIKGVLYGIKAVLPVMHQQGSGHIITTGSNASHVITPEFATYASTKFAVRAIMDGLRQEEIGNHIRATLIAPGTVNTNLYESISDPVKQQQSKEFVAAHGMNPAVIANAVIYALEQPDNIGVNEVLIRDVEQAD</sequence>
<evidence type="ECO:0000256" key="1">
    <source>
        <dbReference type="ARBA" id="ARBA00006484"/>
    </source>
</evidence>
<dbReference type="GO" id="GO:0016616">
    <property type="term" value="F:oxidoreductase activity, acting on the CH-OH group of donors, NAD or NADP as acceptor"/>
    <property type="evidence" value="ECO:0007669"/>
    <property type="project" value="UniProtKB-ARBA"/>
</dbReference>
<keyword evidence="2" id="KW-0560">Oxidoreductase</keyword>
<dbReference type="RefSeq" id="WP_041093258.1">
    <property type="nucleotide sequence ID" value="NZ_AP014680.1"/>
</dbReference>
<protein>
    <submittedName>
        <fullName evidence="5">Oxidoreductase</fullName>
    </submittedName>
</protein>
<dbReference type="PRINTS" id="PR00081">
    <property type="entry name" value="GDHRDH"/>
</dbReference>
<dbReference type="InterPro" id="IPR002347">
    <property type="entry name" value="SDR_fam"/>
</dbReference>
<accession>A0A0A1GWQ2</accession>
<dbReference type="EMBL" id="AP014680">
    <property type="protein sequence ID" value="BAP85404.1"/>
    <property type="molecule type" value="Genomic_DNA"/>
</dbReference>
<dbReference type="Gene3D" id="3.40.50.720">
    <property type="entry name" value="NAD(P)-binding Rossmann-like Domain"/>
    <property type="match status" value="1"/>
</dbReference>
<dbReference type="SMART" id="SM00822">
    <property type="entry name" value="PKS_KR"/>
    <property type="match status" value="1"/>
</dbReference>
<evidence type="ECO:0000313" key="5">
    <source>
        <dbReference type="EMBL" id="BAP85404.1"/>
    </source>
</evidence>
<proteinExistence type="inferred from homology"/>
<reference evidence="5 6" key="1">
    <citation type="submission" date="2014-11" db="EMBL/GenBank/DDBJ databases">
        <title>Complete genome sequence and analysis of Lactobacillus hokkaidonensis LOOC260T.</title>
        <authorList>
            <person name="Tanizawa Y."/>
            <person name="Tohno M."/>
            <person name="Kaminuma E."/>
            <person name="Nakamura Y."/>
            <person name="Arita M."/>
        </authorList>
    </citation>
    <scope>NUCLEOTIDE SEQUENCE [LARGE SCALE GENOMIC DNA]</scope>
    <source>
        <strain evidence="5 6">LOOC260</strain>
    </source>
</reference>
<dbReference type="PANTHER" id="PTHR43115">
    <property type="entry name" value="DEHYDROGENASE/REDUCTASE SDR FAMILY MEMBER 11"/>
    <property type="match status" value="1"/>
</dbReference>
<comment type="similarity">
    <text evidence="1 3">Belongs to the short-chain dehydrogenases/reductases (SDR) family.</text>
</comment>
<evidence type="ECO:0000256" key="3">
    <source>
        <dbReference type="RuleBase" id="RU000363"/>
    </source>
</evidence>
<dbReference type="PANTHER" id="PTHR43115:SF4">
    <property type="entry name" value="DEHYDROGENASE_REDUCTASE SDR FAMILY MEMBER 11"/>
    <property type="match status" value="1"/>
</dbReference>
<dbReference type="Proteomes" id="UP000031620">
    <property type="component" value="Chromosome"/>
</dbReference>
<dbReference type="PRINTS" id="PR00080">
    <property type="entry name" value="SDRFAMILY"/>
</dbReference>
<dbReference type="InterPro" id="IPR057326">
    <property type="entry name" value="KR_dom"/>
</dbReference>
<evidence type="ECO:0000259" key="4">
    <source>
        <dbReference type="SMART" id="SM00822"/>
    </source>
</evidence>
<dbReference type="AlphaFoldDB" id="A0A0A1GWQ2"/>
<dbReference type="InterPro" id="IPR036291">
    <property type="entry name" value="NAD(P)-bd_dom_sf"/>
</dbReference>
<dbReference type="HOGENOM" id="CLU_010194_2_10_9"/>
<dbReference type="FunFam" id="3.40.50.720:FF:000047">
    <property type="entry name" value="NADP-dependent L-serine/L-allo-threonine dehydrogenase"/>
    <property type="match status" value="1"/>
</dbReference>
<dbReference type="STRING" id="1291742.LOOC260_108640"/>
<name>A0A0A1GWQ2_9LACO</name>
<evidence type="ECO:0000256" key="2">
    <source>
        <dbReference type="ARBA" id="ARBA00023002"/>
    </source>
</evidence>
<dbReference type="Pfam" id="PF00106">
    <property type="entry name" value="adh_short"/>
    <property type="match status" value="1"/>
</dbReference>
<organism evidence="5 6">
    <name type="scientific">Paucilactobacillus hokkaidonensis JCM 18461</name>
    <dbReference type="NCBI Taxonomy" id="1291742"/>
    <lineage>
        <taxon>Bacteria</taxon>
        <taxon>Bacillati</taxon>
        <taxon>Bacillota</taxon>
        <taxon>Bacilli</taxon>
        <taxon>Lactobacillales</taxon>
        <taxon>Lactobacillaceae</taxon>
        <taxon>Paucilactobacillus</taxon>
    </lineage>
</organism>
<feature type="domain" description="Ketoreductase" evidence="4">
    <location>
        <begin position="6"/>
        <end position="190"/>
    </location>
</feature>
<dbReference type="SUPFAM" id="SSF51735">
    <property type="entry name" value="NAD(P)-binding Rossmann-fold domains"/>
    <property type="match status" value="1"/>
</dbReference>
<dbReference type="KEGG" id="lho:LOOC260_108640"/>